<dbReference type="PANTHER" id="PTHR30445">
    <property type="entry name" value="K(+)_H(+) ANTIPORTER SUBUNIT KHTT"/>
    <property type="match status" value="1"/>
</dbReference>
<dbReference type="PIRSF" id="PIRSF005028">
    <property type="entry name" value="KhtT"/>
    <property type="match status" value="1"/>
</dbReference>
<proteinExistence type="predicted"/>
<dbReference type="Proteomes" id="UP000626982">
    <property type="component" value="Unassembled WGS sequence"/>
</dbReference>
<dbReference type="InterPro" id="IPR036721">
    <property type="entry name" value="RCK_C_sf"/>
</dbReference>
<dbReference type="InterPro" id="IPR006037">
    <property type="entry name" value="RCK_C"/>
</dbReference>
<dbReference type="PROSITE" id="PS51202">
    <property type="entry name" value="RCK_C"/>
    <property type="match status" value="1"/>
</dbReference>
<evidence type="ECO:0000259" key="1">
    <source>
        <dbReference type="PROSITE" id="PS51202"/>
    </source>
</evidence>
<accession>A0ABQ2KPZ2</accession>
<organism evidence="2 3">
    <name type="scientific">Agrococcus terreus</name>
    <dbReference type="NCBI Taxonomy" id="574649"/>
    <lineage>
        <taxon>Bacteria</taxon>
        <taxon>Bacillati</taxon>
        <taxon>Actinomycetota</taxon>
        <taxon>Actinomycetes</taxon>
        <taxon>Micrococcales</taxon>
        <taxon>Microbacteriaceae</taxon>
        <taxon>Agrococcus</taxon>
    </lineage>
</organism>
<evidence type="ECO:0000313" key="2">
    <source>
        <dbReference type="EMBL" id="GGN89641.1"/>
    </source>
</evidence>
<reference evidence="3" key="1">
    <citation type="journal article" date="2019" name="Int. J. Syst. Evol. Microbiol.">
        <title>The Global Catalogue of Microorganisms (GCM) 10K type strain sequencing project: providing services to taxonomists for standard genome sequencing and annotation.</title>
        <authorList>
            <consortium name="The Broad Institute Genomics Platform"/>
            <consortium name="The Broad Institute Genome Sequencing Center for Infectious Disease"/>
            <person name="Wu L."/>
            <person name="Ma J."/>
        </authorList>
    </citation>
    <scope>NUCLEOTIDE SEQUENCE [LARGE SCALE GENOMIC DNA]</scope>
    <source>
        <strain evidence="3">CGMCC 1.6960</strain>
    </source>
</reference>
<name>A0ABQ2KPZ2_9MICO</name>
<dbReference type="PANTHER" id="PTHR30445:SF8">
    <property type="entry name" value="K(+)_H(+) ANTIPORTER SUBUNIT KHTT"/>
    <property type="match status" value="1"/>
</dbReference>
<dbReference type="Gene3D" id="3.30.70.1450">
    <property type="entry name" value="Regulator of K+ conductance, C-terminal domain"/>
    <property type="match status" value="1"/>
</dbReference>
<dbReference type="RefSeq" id="WP_188718767.1">
    <property type="nucleotide sequence ID" value="NZ_BAABBD010000004.1"/>
</dbReference>
<dbReference type="SUPFAM" id="SSF116726">
    <property type="entry name" value="TrkA C-terminal domain-like"/>
    <property type="match status" value="1"/>
</dbReference>
<dbReference type="EMBL" id="BMLM01000002">
    <property type="protein sequence ID" value="GGN89641.1"/>
    <property type="molecule type" value="Genomic_DNA"/>
</dbReference>
<dbReference type="Pfam" id="PF25991">
    <property type="entry name" value="KhtT_N"/>
    <property type="match status" value="1"/>
</dbReference>
<dbReference type="Pfam" id="PF02080">
    <property type="entry name" value="TrkA_C"/>
    <property type="match status" value="1"/>
</dbReference>
<dbReference type="InterPro" id="IPR058776">
    <property type="entry name" value="KhtT-like_N"/>
</dbReference>
<dbReference type="InterPro" id="IPR050144">
    <property type="entry name" value="AAE_transporter"/>
</dbReference>
<dbReference type="InterPro" id="IPR026278">
    <property type="entry name" value="KhtT"/>
</dbReference>
<protein>
    <recommendedName>
        <fullName evidence="1">RCK C-terminal domain-containing protein</fullName>
    </recommendedName>
</protein>
<feature type="domain" description="RCK C-terminal" evidence="1">
    <location>
        <begin position="73"/>
        <end position="159"/>
    </location>
</feature>
<keyword evidence="3" id="KW-1185">Reference proteome</keyword>
<comment type="caution">
    <text evidence="2">The sequence shown here is derived from an EMBL/GenBank/DDBJ whole genome shotgun (WGS) entry which is preliminary data.</text>
</comment>
<evidence type="ECO:0000313" key="3">
    <source>
        <dbReference type="Proteomes" id="UP000626982"/>
    </source>
</evidence>
<gene>
    <name evidence="2" type="ORF">GCM10010968_26530</name>
</gene>
<sequence>MEITQTLLPGIGVRYDLTTRRGVPLSIVVHRDGQADLCVLGRDDPDDVRLELALADDEVDALADVLGAPRIAEGMLDLTREIPGLESARIRLDEGSAYAGRPLGATKARTRTGCSIVAIVRADDVIAAPGPDDQLLGGDILVAIGSQEGLAQLRERLSRG</sequence>